<evidence type="ECO:0000256" key="1">
    <source>
        <dbReference type="ARBA" id="ARBA00023002"/>
    </source>
</evidence>
<dbReference type="Gene3D" id="2.30.110.10">
    <property type="entry name" value="Electron Transport, Fmn-binding Protein, Chain A"/>
    <property type="match status" value="1"/>
</dbReference>
<accession>A0ABV8TE15</accession>
<sequence length="164" mass="18552">METTGTARRRTAERTRDVLERLGTERDVWVATAHPDHGPHQVPLWFLWDGRAVWMCTGASSATVRNLRREPRVRLSLPDTFDVVLLQGEAECFPDREVPAEAAQAYAGKFGWDPSAEEGSFVYVRVVPRTVRAWRGEPELRGRVVMRDGVWLDRRPSTAGVPVT</sequence>
<dbReference type="InterPro" id="IPR012349">
    <property type="entry name" value="Split_barrel_FMN-bd"/>
</dbReference>
<evidence type="ECO:0000259" key="2">
    <source>
        <dbReference type="Pfam" id="PF01243"/>
    </source>
</evidence>
<protein>
    <submittedName>
        <fullName evidence="3">Pyridoxamine 5'-phosphate oxidase family protein</fullName>
    </submittedName>
</protein>
<dbReference type="InterPro" id="IPR011576">
    <property type="entry name" value="Pyridox_Oxase_N"/>
</dbReference>
<reference evidence="4" key="1">
    <citation type="journal article" date="2019" name="Int. J. Syst. Evol. Microbiol.">
        <title>The Global Catalogue of Microorganisms (GCM) 10K type strain sequencing project: providing services to taxonomists for standard genome sequencing and annotation.</title>
        <authorList>
            <consortium name="The Broad Institute Genomics Platform"/>
            <consortium name="The Broad Institute Genome Sequencing Center for Infectious Disease"/>
            <person name="Wu L."/>
            <person name="Ma J."/>
        </authorList>
    </citation>
    <scope>NUCLEOTIDE SEQUENCE [LARGE SCALE GENOMIC DNA]</scope>
    <source>
        <strain evidence="4">PCU 347</strain>
    </source>
</reference>
<dbReference type="RefSeq" id="WP_381739210.1">
    <property type="nucleotide sequence ID" value="NZ_JBHSDP010000014.1"/>
</dbReference>
<feature type="domain" description="Pyridoxamine 5'-phosphate oxidase N-terminal" evidence="2">
    <location>
        <begin position="21"/>
        <end position="134"/>
    </location>
</feature>
<keyword evidence="4" id="KW-1185">Reference proteome</keyword>
<evidence type="ECO:0000313" key="3">
    <source>
        <dbReference type="EMBL" id="MFC4328872.1"/>
    </source>
</evidence>
<dbReference type="EMBL" id="JBHSDP010000014">
    <property type="protein sequence ID" value="MFC4328872.1"/>
    <property type="molecule type" value="Genomic_DNA"/>
</dbReference>
<organism evidence="3 4">
    <name type="scientific">Streptomyces andamanensis</name>
    <dbReference type="NCBI Taxonomy" id="1565035"/>
    <lineage>
        <taxon>Bacteria</taxon>
        <taxon>Bacillati</taxon>
        <taxon>Actinomycetota</taxon>
        <taxon>Actinomycetes</taxon>
        <taxon>Kitasatosporales</taxon>
        <taxon>Streptomycetaceae</taxon>
        <taxon>Streptomyces</taxon>
    </lineage>
</organism>
<comment type="caution">
    <text evidence="3">The sequence shown here is derived from an EMBL/GenBank/DDBJ whole genome shotgun (WGS) entry which is preliminary data.</text>
</comment>
<evidence type="ECO:0000313" key="4">
    <source>
        <dbReference type="Proteomes" id="UP001595824"/>
    </source>
</evidence>
<dbReference type="Pfam" id="PF01243">
    <property type="entry name" value="PNPOx_N"/>
    <property type="match status" value="1"/>
</dbReference>
<proteinExistence type="predicted"/>
<name>A0ABV8TE15_9ACTN</name>
<dbReference type="PANTHER" id="PTHR35176">
    <property type="entry name" value="HEME OXYGENASE HI_0854-RELATED"/>
    <property type="match status" value="1"/>
</dbReference>
<gene>
    <name evidence="3" type="ORF">ACFPC0_13775</name>
</gene>
<dbReference type="SUPFAM" id="SSF50475">
    <property type="entry name" value="FMN-binding split barrel"/>
    <property type="match status" value="1"/>
</dbReference>
<keyword evidence="1" id="KW-0560">Oxidoreductase</keyword>
<dbReference type="InterPro" id="IPR052019">
    <property type="entry name" value="F420H2_bilvrd_red/Heme_oxyg"/>
</dbReference>
<dbReference type="PANTHER" id="PTHR35176:SF6">
    <property type="entry name" value="HEME OXYGENASE HI_0854-RELATED"/>
    <property type="match status" value="1"/>
</dbReference>
<dbReference type="Proteomes" id="UP001595824">
    <property type="component" value="Unassembled WGS sequence"/>
</dbReference>